<sequence>MNVGKTIQNQKNPQKGFSLIEVLIAIFILGIVSMTLVSVFIYGFNVVYRTRQVTLATQIAQEEVELVRNLNYDDILL</sequence>
<feature type="transmembrane region" description="Helical" evidence="1">
    <location>
        <begin position="22"/>
        <end position="44"/>
    </location>
</feature>
<dbReference type="NCBIfam" id="TIGR02532">
    <property type="entry name" value="IV_pilin_GFxxxE"/>
    <property type="match status" value="1"/>
</dbReference>
<feature type="non-terminal residue" evidence="2">
    <location>
        <position position="77"/>
    </location>
</feature>
<dbReference type="Pfam" id="PF07963">
    <property type="entry name" value="N_methyl"/>
    <property type="match status" value="1"/>
</dbReference>
<gene>
    <name evidence="2" type="ORF">S01H1_40894</name>
</gene>
<evidence type="ECO:0000313" key="2">
    <source>
        <dbReference type="EMBL" id="GAG09653.1"/>
    </source>
</evidence>
<accession>X0VAZ5</accession>
<keyword evidence="1" id="KW-0472">Membrane</keyword>
<name>X0VAZ5_9ZZZZ</name>
<keyword evidence="1" id="KW-0812">Transmembrane</keyword>
<reference evidence="2" key="1">
    <citation type="journal article" date="2014" name="Front. Microbiol.">
        <title>High frequency of phylogenetically diverse reductive dehalogenase-homologous genes in deep subseafloor sedimentary metagenomes.</title>
        <authorList>
            <person name="Kawai M."/>
            <person name="Futagami T."/>
            <person name="Toyoda A."/>
            <person name="Takaki Y."/>
            <person name="Nishi S."/>
            <person name="Hori S."/>
            <person name="Arai W."/>
            <person name="Tsubouchi T."/>
            <person name="Morono Y."/>
            <person name="Uchiyama I."/>
            <person name="Ito T."/>
            <person name="Fujiyama A."/>
            <person name="Inagaki F."/>
            <person name="Takami H."/>
        </authorList>
    </citation>
    <scope>NUCLEOTIDE SEQUENCE</scope>
    <source>
        <strain evidence="2">Expedition CK06-06</strain>
    </source>
</reference>
<organism evidence="2">
    <name type="scientific">marine sediment metagenome</name>
    <dbReference type="NCBI Taxonomy" id="412755"/>
    <lineage>
        <taxon>unclassified sequences</taxon>
        <taxon>metagenomes</taxon>
        <taxon>ecological metagenomes</taxon>
    </lineage>
</organism>
<proteinExistence type="predicted"/>
<protein>
    <recommendedName>
        <fullName evidence="3">Prepilin-type N-terminal cleavage/methylation domain-containing protein</fullName>
    </recommendedName>
</protein>
<keyword evidence="1" id="KW-1133">Transmembrane helix</keyword>
<dbReference type="InterPro" id="IPR012902">
    <property type="entry name" value="N_methyl_site"/>
</dbReference>
<evidence type="ECO:0000256" key="1">
    <source>
        <dbReference type="SAM" id="Phobius"/>
    </source>
</evidence>
<dbReference type="AlphaFoldDB" id="X0VAZ5"/>
<comment type="caution">
    <text evidence="2">The sequence shown here is derived from an EMBL/GenBank/DDBJ whole genome shotgun (WGS) entry which is preliminary data.</text>
</comment>
<dbReference type="EMBL" id="BARS01025912">
    <property type="protein sequence ID" value="GAG09653.1"/>
    <property type="molecule type" value="Genomic_DNA"/>
</dbReference>
<evidence type="ECO:0008006" key="3">
    <source>
        <dbReference type="Google" id="ProtNLM"/>
    </source>
</evidence>
<dbReference type="PROSITE" id="PS00409">
    <property type="entry name" value="PROKAR_NTER_METHYL"/>
    <property type="match status" value="1"/>
</dbReference>